<evidence type="ECO:0000313" key="2">
    <source>
        <dbReference type="EMBL" id="KAF0907237.1"/>
    </source>
</evidence>
<evidence type="ECO:0000313" key="3">
    <source>
        <dbReference type="Proteomes" id="UP000479710"/>
    </source>
</evidence>
<gene>
    <name evidence="2" type="ORF">E2562_015744</name>
</gene>
<protein>
    <submittedName>
        <fullName evidence="2">Uncharacterized protein</fullName>
    </submittedName>
</protein>
<name>A0A6G1D4E0_9ORYZ</name>
<proteinExistence type="predicted"/>
<dbReference type="EMBL" id="SPHZ02000007">
    <property type="protein sequence ID" value="KAF0907237.1"/>
    <property type="molecule type" value="Genomic_DNA"/>
</dbReference>
<comment type="caution">
    <text evidence="2">The sequence shown here is derived from an EMBL/GenBank/DDBJ whole genome shotgun (WGS) entry which is preliminary data.</text>
</comment>
<reference evidence="2 3" key="1">
    <citation type="submission" date="2019-11" db="EMBL/GenBank/DDBJ databases">
        <title>Whole genome sequence of Oryza granulata.</title>
        <authorList>
            <person name="Li W."/>
        </authorList>
    </citation>
    <scope>NUCLEOTIDE SEQUENCE [LARGE SCALE GENOMIC DNA]</scope>
    <source>
        <strain evidence="3">cv. Menghai</strain>
        <tissue evidence="2">Leaf</tissue>
    </source>
</reference>
<dbReference type="Proteomes" id="UP000479710">
    <property type="component" value="Unassembled WGS sequence"/>
</dbReference>
<accession>A0A6G1D4E0</accession>
<sequence length="101" mass="11030">MTEADKSEYGTCVLIGRRGRRVELGLVLDEVGHHLHERNTIVRVQLKQRMPVTRRRGEGEGIETSGAAPGQAREDDVGGAWLEAAMERHDPGDPFLAGAVS</sequence>
<keyword evidence="3" id="KW-1185">Reference proteome</keyword>
<feature type="region of interest" description="Disordered" evidence="1">
    <location>
        <begin position="52"/>
        <end position="79"/>
    </location>
</feature>
<organism evidence="2 3">
    <name type="scientific">Oryza meyeriana var. granulata</name>
    <dbReference type="NCBI Taxonomy" id="110450"/>
    <lineage>
        <taxon>Eukaryota</taxon>
        <taxon>Viridiplantae</taxon>
        <taxon>Streptophyta</taxon>
        <taxon>Embryophyta</taxon>
        <taxon>Tracheophyta</taxon>
        <taxon>Spermatophyta</taxon>
        <taxon>Magnoliopsida</taxon>
        <taxon>Liliopsida</taxon>
        <taxon>Poales</taxon>
        <taxon>Poaceae</taxon>
        <taxon>BOP clade</taxon>
        <taxon>Oryzoideae</taxon>
        <taxon>Oryzeae</taxon>
        <taxon>Oryzinae</taxon>
        <taxon>Oryza</taxon>
        <taxon>Oryza meyeriana</taxon>
    </lineage>
</organism>
<dbReference type="AlphaFoldDB" id="A0A6G1D4E0"/>
<evidence type="ECO:0000256" key="1">
    <source>
        <dbReference type="SAM" id="MobiDB-lite"/>
    </source>
</evidence>